<dbReference type="EMBL" id="JEXJ01000062">
    <property type="protein sequence ID" value="EXC48054.1"/>
    <property type="molecule type" value="Genomic_DNA"/>
</dbReference>
<name>A0A009T0J1_ACIBA</name>
<reference evidence="1 2" key="1">
    <citation type="submission" date="2014-02" db="EMBL/GenBank/DDBJ databases">
        <title>Comparative genomics and transcriptomics to identify genetic mechanisms underlying the emergence of carbapenem resistant Acinetobacter baumannii (CRAb).</title>
        <authorList>
            <person name="Harris A.D."/>
            <person name="Johnson K.J."/>
            <person name="George J."/>
            <person name="Shefchek K."/>
            <person name="Daugherty S.C."/>
            <person name="Parankush S."/>
            <person name="Sadzewicz L."/>
            <person name="Tallon L."/>
            <person name="Sengamalay N."/>
            <person name="Hazen T.H."/>
            <person name="Rasko D.A."/>
        </authorList>
    </citation>
    <scope>NUCLEOTIDE SEQUENCE [LARGE SCALE GENOMIC DNA]</scope>
    <source>
        <strain evidence="1 2">99063</strain>
    </source>
</reference>
<comment type="caution">
    <text evidence="1">The sequence shown here is derived from an EMBL/GenBank/DDBJ whole genome shotgun (WGS) entry which is preliminary data.</text>
</comment>
<evidence type="ECO:0000313" key="2">
    <source>
        <dbReference type="Proteomes" id="UP000020735"/>
    </source>
</evidence>
<dbReference type="AlphaFoldDB" id="A0A009T0J1"/>
<evidence type="ECO:0000313" key="1">
    <source>
        <dbReference type="EMBL" id="EXC48054.1"/>
    </source>
</evidence>
<gene>
    <name evidence="1" type="ORF">J529_3054</name>
</gene>
<accession>A0A009T0J1</accession>
<dbReference type="Proteomes" id="UP000020735">
    <property type="component" value="Unassembled WGS sequence"/>
</dbReference>
<dbReference type="RefSeq" id="WP_032068690.1">
    <property type="nucleotide sequence ID" value="NZ_JEXJ01000062.1"/>
</dbReference>
<sequence>MSGLKVKTCDFCDDGNGECIFPYYGLAPHIHTKPIGGTEFIDVSLPENFSPDGDGLGIYTHCLNCRGDGTYEGIQLEVKAESKEG</sequence>
<organism evidence="1 2">
    <name type="scientific">Acinetobacter baumannii 99063</name>
    <dbReference type="NCBI Taxonomy" id="1310630"/>
    <lineage>
        <taxon>Bacteria</taxon>
        <taxon>Pseudomonadati</taxon>
        <taxon>Pseudomonadota</taxon>
        <taxon>Gammaproteobacteria</taxon>
        <taxon>Moraxellales</taxon>
        <taxon>Moraxellaceae</taxon>
        <taxon>Acinetobacter</taxon>
        <taxon>Acinetobacter calcoaceticus/baumannii complex</taxon>
    </lineage>
</organism>
<proteinExistence type="predicted"/>
<protein>
    <submittedName>
        <fullName evidence="1">Uncharacterized protein</fullName>
    </submittedName>
</protein>
<dbReference type="PATRIC" id="fig|1310630.3.peg.2979"/>